<organism evidence="1 2">
    <name type="scientific">Asticcacaulis endophyticus</name>
    <dbReference type="NCBI Taxonomy" id="1395890"/>
    <lineage>
        <taxon>Bacteria</taxon>
        <taxon>Pseudomonadati</taxon>
        <taxon>Pseudomonadota</taxon>
        <taxon>Alphaproteobacteria</taxon>
        <taxon>Caulobacterales</taxon>
        <taxon>Caulobacteraceae</taxon>
        <taxon>Asticcacaulis</taxon>
    </lineage>
</organism>
<protein>
    <submittedName>
        <fullName evidence="1">Uncharacterized protein</fullName>
    </submittedName>
</protein>
<dbReference type="EMBL" id="BMZB01000002">
    <property type="protein sequence ID" value="GGZ33569.1"/>
    <property type="molecule type" value="Genomic_DNA"/>
</dbReference>
<gene>
    <name evidence="1" type="ORF">GCM10011273_19890</name>
</gene>
<reference evidence="1" key="1">
    <citation type="journal article" date="2014" name="Int. J. Syst. Evol. Microbiol.">
        <title>Complete genome sequence of Corynebacterium casei LMG S-19264T (=DSM 44701T), isolated from a smear-ripened cheese.</title>
        <authorList>
            <consortium name="US DOE Joint Genome Institute (JGI-PGF)"/>
            <person name="Walter F."/>
            <person name="Albersmeier A."/>
            <person name="Kalinowski J."/>
            <person name="Ruckert C."/>
        </authorList>
    </citation>
    <scope>NUCLEOTIDE SEQUENCE</scope>
    <source>
        <strain evidence="1">KCTC 32296</strain>
    </source>
</reference>
<accession>A0A918UTC0</accession>
<dbReference type="AlphaFoldDB" id="A0A918UTC0"/>
<proteinExistence type="predicted"/>
<evidence type="ECO:0000313" key="1">
    <source>
        <dbReference type="EMBL" id="GGZ33569.1"/>
    </source>
</evidence>
<evidence type="ECO:0000313" key="2">
    <source>
        <dbReference type="Proteomes" id="UP000662572"/>
    </source>
</evidence>
<keyword evidence="2" id="KW-1185">Reference proteome</keyword>
<dbReference type="Proteomes" id="UP000662572">
    <property type="component" value="Unassembled WGS sequence"/>
</dbReference>
<sequence length="65" mass="7372">MAAWVKAKAPINDMDYQGRFQPERVNKDLLRDSLNLSATSDSQPVTANAEFKITMFGYIYITSQN</sequence>
<reference evidence="1" key="2">
    <citation type="submission" date="2020-09" db="EMBL/GenBank/DDBJ databases">
        <authorList>
            <person name="Sun Q."/>
            <person name="Kim S."/>
        </authorList>
    </citation>
    <scope>NUCLEOTIDE SEQUENCE</scope>
    <source>
        <strain evidence="1">KCTC 32296</strain>
    </source>
</reference>
<comment type="caution">
    <text evidence="1">The sequence shown here is derived from an EMBL/GenBank/DDBJ whole genome shotgun (WGS) entry which is preliminary data.</text>
</comment>
<name>A0A918UTC0_9CAUL</name>